<feature type="compositionally biased region" description="Basic residues" evidence="2">
    <location>
        <begin position="270"/>
        <end position="279"/>
    </location>
</feature>
<feature type="compositionally biased region" description="Basic and acidic residues" evidence="2">
    <location>
        <begin position="325"/>
        <end position="363"/>
    </location>
</feature>
<dbReference type="eggNOG" id="KOG4365">
    <property type="taxonomic scope" value="Eukaryota"/>
</dbReference>
<sequence length="454" mass="53470">MEDYSNDPVLKKFPCPLFKAQESEQKRLAALTQKVEQEKLAKQLIKSSLSGQALNKKIVFDNPVPLVKEEPVSKKLFAEDEDNEEFGGDQSYEFKRFKNSNESKIIGLQSRFAHDPRFKIDERFIDDEDNYGDYSHEQDEAKKEEEKQLDILEEVLGKPLKRKYNQPEESKHNSIIIPRYDPTKAESQKFKIRKVHKLEPYQLPENTEEENSKPEVSKERFYEISETFKKDFNDDQFDGQSFSLTKLFGRPAVDSTVEAKFIPKEDHSGQKFKKEKHSKSAQVDSDDDEDEDEEDEDDEEEKEDNEDEDESDLEQSNVQKPMAKASREMTEKAEKKKSIKDDSSKSESAQDKSNKKMKFRENSKVSNPLLKYERFFFTEDDKRLQNNTFYNNERIKSHIQSWKEKKIVMTTALTKKRRHFKHVSKLKTTLEAGNPRDKDLKKKYRILKKTTKKH</sequence>
<feature type="compositionally biased region" description="Acidic residues" evidence="2">
    <location>
        <begin position="284"/>
        <end position="313"/>
    </location>
</feature>
<feature type="compositionally biased region" description="Basic and acidic residues" evidence="2">
    <location>
        <begin position="210"/>
        <end position="219"/>
    </location>
</feature>
<keyword evidence="1" id="KW-0694">RNA-binding</keyword>
<evidence type="ECO:0000313" key="3">
    <source>
        <dbReference type="EnsemblMetazoa" id="tetur01g11370.1"/>
    </source>
</evidence>
<evidence type="ECO:0000256" key="2">
    <source>
        <dbReference type="SAM" id="MobiDB-lite"/>
    </source>
</evidence>
<dbReference type="OrthoDB" id="6515825at2759"/>
<dbReference type="GO" id="GO:0003723">
    <property type="term" value="F:RNA binding"/>
    <property type="evidence" value="ECO:0007669"/>
    <property type="project" value="UniProtKB-KW"/>
</dbReference>
<evidence type="ECO:0000256" key="1">
    <source>
        <dbReference type="ARBA" id="ARBA00022884"/>
    </source>
</evidence>
<dbReference type="AlphaFoldDB" id="T1JSQ5"/>
<feature type="region of interest" description="Disordered" evidence="2">
    <location>
        <begin position="197"/>
        <end position="219"/>
    </location>
</feature>
<dbReference type="PANTHER" id="PTHR48029">
    <property type="entry name" value="NUCLEOLAR PROTEIN 8"/>
    <property type="match status" value="1"/>
</dbReference>
<reference evidence="3" key="2">
    <citation type="submission" date="2015-06" db="UniProtKB">
        <authorList>
            <consortium name="EnsemblMetazoa"/>
        </authorList>
    </citation>
    <scope>IDENTIFICATION</scope>
</reference>
<name>T1JSQ5_TETUR</name>
<feature type="region of interest" description="Disordered" evidence="2">
    <location>
        <begin position="259"/>
        <end position="364"/>
    </location>
</feature>
<keyword evidence="4" id="KW-1185">Reference proteome</keyword>
<organism evidence="3 4">
    <name type="scientific">Tetranychus urticae</name>
    <name type="common">Two-spotted spider mite</name>
    <dbReference type="NCBI Taxonomy" id="32264"/>
    <lineage>
        <taxon>Eukaryota</taxon>
        <taxon>Metazoa</taxon>
        <taxon>Ecdysozoa</taxon>
        <taxon>Arthropoda</taxon>
        <taxon>Chelicerata</taxon>
        <taxon>Arachnida</taxon>
        <taxon>Acari</taxon>
        <taxon>Acariformes</taxon>
        <taxon>Trombidiformes</taxon>
        <taxon>Prostigmata</taxon>
        <taxon>Eleutherengona</taxon>
        <taxon>Raphignathae</taxon>
        <taxon>Tetranychoidea</taxon>
        <taxon>Tetranychidae</taxon>
        <taxon>Tetranychus</taxon>
    </lineage>
</organism>
<dbReference type="EMBL" id="CAEY01000466">
    <property type="status" value="NOT_ANNOTATED_CDS"/>
    <property type="molecule type" value="Genomic_DNA"/>
</dbReference>
<proteinExistence type="predicted"/>
<dbReference type="PANTHER" id="PTHR48029:SF1">
    <property type="entry name" value="NUCLEOLAR PROTEIN 8"/>
    <property type="match status" value="1"/>
</dbReference>
<accession>T1JSQ5</accession>
<dbReference type="STRING" id="32264.T1JSQ5"/>
<protein>
    <recommendedName>
        <fullName evidence="5">Nucleolar protein 8</fullName>
    </recommendedName>
</protein>
<dbReference type="Proteomes" id="UP000015104">
    <property type="component" value="Unassembled WGS sequence"/>
</dbReference>
<reference evidence="4" key="1">
    <citation type="submission" date="2011-08" db="EMBL/GenBank/DDBJ databases">
        <authorList>
            <person name="Rombauts S."/>
        </authorList>
    </citation>
    <scope>NUCLEOTIDE SEQUENCE</scope>
    <source>
        <strain evidence="4">London</strain>
    </source>
</reference>
<evidence type="ECO:0000313" key="4">
    <source>
        <dbReference type="Proteomes" id="UP000015104"/>
    </source>
</evidence>
<evidence type="ECO:0008006" key="5">
    <source>
        <dbReference type="Google" id="ProtNLM"/>
    </source>
</evidence>
<dbReference type="OMA" id="CNDSAKN"/>
<dbReference type="KEGG" id="tut:107368880"/>
<gene>
    <name evidence="3" type="primary">107368880</name>
</gene>
<dbReference type="EnsemblMetazoa" id="tetur01g11370.1">
    <property type="protein sequence ID" value="tetur01g11370.1"/>
    <property type="gene ID" value="tetur01g11370"/>
</dbReference>
<dbReference type="HOGENOM" id="CLU_603170_0_0_1"/>